<dbReference type="EMBL" id="FOHK01000003">
    <property type="protein sequence ID" value="SES93970.1"/>
    <property type="molecule type" value="Genomic_DNA"/>
</dbReference>
<evidence type="ECO:0000259" key="2">
    <source>
        <dbReference type="Pfam" id="PF06468"/>
    </source>
</evidence>
<reference evidence="3 4" key="1">
    <citation type="submission" date="2016-10" db="EMBL/GenBank/DDBJ databases">
        <authorList>
            <person name="de Groot N.N."/>
        </authorList>
    </citation>
    <scope>NUCLEOTIDE SEQUENCE [LARGE SCALE GENOMIC DNA]</scope>
    <source>
        <strain evidence="3 4">DSM 19706</strain>
    </source>
</reference>
<dbReference type="Gene3D" id="2.60.40.2130">
    <property type="entry name" value="F-spondin domain"/>
    <property type="match status" value="1"/>
</dbReference>
<dbReference type="RefSeq" id="WP_093327748.1">
    <property type="nucleotide sequence ID" value="NZ_AP027363.1"/>
</dbReference>
<gene>
    <name evidence="3" type="ORF">SAMN05660429_00716</name>
</gene>
<dbReference type="STRING" id="349064.SAMN05660429_00716"/>
<dbReference type="AlphaFoldDB" id="A0A1I0AJG2"/>
<accession>A0A1I0AJG2</accession>
<dbReference type="InterPro" id="IPR009465">
    <property type="entry name" value="Spondin_N"/>
</dbReference>
<feature type="signal peptide" evidence="1">
    <location>
        <begin position="1"/>
        <end position="21"/>
    </location>
</feature>
<dbReference type="InterPro" id="IPR038678">
    <property type="entry name" value="Spondin_N_sf"/>
</dbReference>
<dbReference type="NCBIfam" id="NF038123">
    <property type="entry name" value="NF038123_dom"/>
    <property type="match status" value="1"/>
</dbReference>
<keyword evidence="1" id="KW-0732">Signal</keyword>
<dbReference type="Proteomes" id="UP000199308">
    <property type="component" value="Unassembled WGS sequence"/>
</dbReference>
<name>A0A1I0AJG2_THASX</name>
<evidence type="ECO:0000256" key="1">
    <source>
        <dbReference type="SAM" id="SignalP"/>
    </source>
</evidence>
<evidence type="ECO:0000313" key="4">
    <source>
        <dbReference type="Proteomes" id="UP000199308"/>
    </source>
</evidence>
<protein>
    <submittedName>
        <fullName evidence="3">Spondin_N</fullName>
    </submittedName>
</protein>
<keyword evidence="4" id="KW-1185">Reference proteome</keyword>
<proteinExistence type="predicted"/>
<feature type="domain" description="Spondin" evidence="2">
    <location>
        <begin position="36"/>
        <end position="153"/>
    </location>
</feature>
<organism evidence="3 4">
    <name type="scientific">Thalassotalea agarivorans</name>
    <name type="common">Thalassomonas agarivorans</name>
    <dbReference type="NCBI Taxonomy" id="349064"/>
    <lineage>
        <taxon>Bacteria</taxon>
        <taxon>Pseudomonadati</taxon>
        <taxon>Pseudomonadota</taxon>
        <taxon>Gammaproteobacteria</taxon>
        <taxon>Alteromonadales</taxon>
        <taxon>Colwelliaceae</taxon>
        <taxon>Thalassotalea</taxon>
    </lineage>
</organism>
<sequence length="232" mass="23328">MKKTTLIAGFVTAALTSTAGAAELDVTISNLTQGIHFTPLVVAAHDDSGKMFASGEMASPELQAIAEGGSIDGMVTLLGTINADVAANPAGGLLAPGASTMTSMSTADSNMYLSIAAMILPTNDGFVGVNSWKIPTEPGTYTFTMNAYDAGTEVNDEIINGGGASGTPGIPVAPGGDGGTGGTGVATTETNSYVHIHRGNLGDDNATGGKSDLDSSIHRWLNPVARVTVVVK</sequence>
<dbReference type="OrthoDB" id="264824at2"/>
<feature type="chain" id="PRO_5011509165" evidence="1">
    <location>
        <begin position="22"/>
        <end position="232"/>
    </location>
</feature>
<evidence type="ECO:0000313" key="3">
    <source>
        <dbReference type="EMBL" id="SES93970.1"/>
    </source>
</evidence>
<dbReference type="Pfam" id="PF06468">
    <property type="entry name" value="Spond_N"/>
    <property type="match status" value="1"/>
</dbReference>